<dbReference type="GO" id="GO:0006357">
    <property type="term" value="P:regulation of transcription by RNA polymerase II"/>
    <property type="evidence" value="ECO:0007669"/>
    <property type="project" value="TreeGrafter"/>
</dbReference>
<dbReference type="PANTHER" id="PTHR46179">
    <property type="entry name" value="ZINC FINGER PROTEIN"/>
    <property type="match status" value="1"/>
</dbReference>
<dbReference type="AlphaFoldDB" id="A0A1S9DTJ1"/>
<feature type="compositionally biased region" description="Low complexity" evidence="9">
    <location>
        <begin position="550"/>
        <end position="560"/>
    </location>
</feature>
<accession>A0A1S9DTJ1</accession>
<evidence type="ECO:0000313" key="11">
    <source>
        <dbReference type="EMBL" id="OOO12392.1"/>
    </source>
</evidence>
<feature type="domain" description="C2H2-type" evidence="10">
    <location>
        <begin position="421"/>
        <end position="448"/>
    </location>
</feature>
<dbReference type="eggNOG" id="ENOG502S2AR">
    <property type="taxonomic scope" value="Eukaryota"/>
</dbReference>
<dbReference type="PROSITE" id="PS50157">
    <property type="entry name" value="ZINC_FINGER_C2H2_2"/>
    <property type="match status" value="1"/>
</dbReference>
<dbReference type="InterPro" id="IPR013087">
    <property type="entry name" value="Znf_C2H2_type"/>
</dbReference>
<keyword evidence="2" id="KW-0479">Metal-binding</keyword>
<dbReference type="EMBL" id="MKZY01000002">
    <property type="protein sequence ID" value="OOO12392.1"/>
    <property type="molecule type" value="Genomic_DNA"/>
</dbReference>
<keyword evidence="7" id="KW-0539">Nucleus</keyword>
<dbReference type="SMART" id="SM00355">
    <property type="entry name" value="ZnF_C2H2"/>
    <property type="match status" value="3"/>
</dbReference>
<feature type="compositionally biased region" description="Polar residues" evidence="9">
    <location>
        <begin position="160"/>
        <end position="175"/>
    </location>
</feature>
<evidence type="ECO:0000256" key="6">
    <source>
        <dbReference type="ARBA" id="ARBA00023163"/>
    </source>
</evidence>
<protein>
    <recommendedName>
        <fullName evidence="10">C2H2-type domain-containing protein</fullName>
    </recommendedName>
</protein>
<feature type="compositionally biased region" description="Polar residues" evidence="9">
    <location>
        <begin position="526"/>
        <end position="537"/>
    </location>
</feature>
<evidence type="ECO:0000256" key="1">
    <source>
        <dbReference type="ARBA" id="ARBA00004123"/>
    </source>
</evidence>
<name>A0A1S9DTJ1_ASPOZ</name>
<feature type="compositionally biased region" description="Low complexity" evidence="9">
    <location>
        <begin position="27"/>
        <end position="39"/>
    </location>
</feature>
<feature type="compositionally biased region" description="Polar residues" evidence="9">
    <location>
        <begin position="582"/>
        <end position="598"/>
    </location>
</feature>
<keyword evidence="3 8" id="KW-0863">Zinc-finger</keyword>
<evidence type="ECO:0000256" key="7">
    <source>
        <dbReference type="ARBA" id="ARBA00023242"/>
    </source>
</evidence>
<dbReference type="GO" id="GO:0008270">
    <property type="term" value="F:zinc ion binding"/>
    <property type="evidence" value="ECO:0007669"/>
    <property type="project" value="UniProtKB-KW"/>
</dbReference>
<dbReference type="GO" id="GO:0005634">
    <property type="term" value="C:nucleus"/>
    <property type="evidence" value="ECO:0007669"/>
    <property type="project" value="UniProtKB-SubCell"/>
</dbReference>
<evidence type="ECO:0000256" key="3">
    <source>
        <dbReference type="ARBA" id="ARBA00022771"/>
    </source>
</evidence>
<feature type="region of interest" description="Disordered" evidence="9">
    <location>
        <begin position="511"/>
        <end position="610"/>
    </location>
</feature>
<keyword evidence="4" id="KW-0862">Zinc</keyword>
<evidence type="ECO:0000256" key="4">
    <source>
        <dbReference type="ARBA" id="ARBA00022833"/>
    </source>
</evidence>
<evidence type="ECO:0000256" key="5">
    <source>
        <dbReference type="ARBA" id="ARBA00023015"/>
    </source>
</evidence>
<organism evidence="11 12">
    <name type="scientific">Aspergillus oryzae</name>
    <name type="common">Yellow koji mold</name>
    <dbReference type="NCBI Taxonomy" id="5062"/>
    <lineage>
        <taxon>Eukaryota</taxon>
        <taxon>Fungi</taxon>
        <taxon>Dikarya</taxon>
        <taxon>Ascomycota</taxon>
        <taxon>Pezizomycotina</taxon>
        <taxon>Eurotiomycetes</taxon>
        <taxon>Eurotiomycetidae</taxon>
        <taxon>Eurotiales</taxon>
        <taxon>Aspergillaceae</taxon>
        <taxon>Aspergillus</taxon>
        <taxon>Aspergillus subgen. Circumdati</taxon>
    </lineage>
</organism>
<dbReference type="OMA" id="PMDINQK"/>
<reference evidence="11 12" key="1">
    <citation type="submission" date="2016-10" db="EMBL/GenBank/DDBJ databases">
        <title>Genome sequencing of Aspergillus oryzae BCC7051.</title>
        <authorList>
            <person name="Thammarongtham C."/>
            <person name="Vorapreeda T."/>
            <person name="Nookaew I."/>
            <person name="Srisuk T."/>
            <person name="Land M."/>
            <person name="Jeennor S."/>
            <person name="Laoteng K."/>
        </authorList>
    </citation>
    <scope>NUCLEOTIDE SEQUENCE [LARGE SCALE GENOMIC DNA]</scope>
    <source>
        <strain evidence="11 12">BCC7051</strain>
    </source>
</reference>
<dbReference type="Proteomes" id="UP000190312">
    <property type="component" value="Unassembled WGS sequence"/>
</dbReference>
<keyword evidence="5" id="KW-0805">Transcription regulation</keyword>
<dbReference type="PANTHER" id="PTHR46179:SF13">
    <property type="entry name" value="C2H2-TYPE DOMAIN-CONTAINING PROTEIN"/>
    <property type="match status" value="1"/>
</dbReference>
<feature type="region of interest" description="Disordered" evidence="9">
    <location>
        <begin position="105"/>
        <end position="175"/>
    </location>
</feature>
<evidence type="ECO:0000256" key="9">
    <source>
        <dbReference type="SAM" id="MobiDB-lite"/>
    </source>
</evidence>
<feature type="compositionally biased region" description="Polar residues" evidence="9">
    <location>
        <begin position="631"/>
        <end position="647"/>
    </location>
</feature>
<keyword evidence="6" id="KW-0804">Transcription</keyword>
<sequence>MSSAQPVDESDRRHPRRRVLNRPPPSLSSDSSPPHLLPSNLRLIKGETFHSSNRPRSDRDPILDLKLLPRRSPTCPKALEAIAAGQRRMAHILNRFDLDSLSTRDSLESQDELPVPRGILRTHVKSSASKEDSTKQSEPTPQEPKESHKKIRRVNHHTSDSGLGSSIGSAETMSSTKGNVTAGQVCQASVGHKLSATARVEIQGRILFPLLMKDKFQLFHPLVRCAHQQIEKQQLKCLRDVEKTLLFSTPDVKAPTAAWYSFCRFTIHCLHETSGYLRGRDLTLPNDVPYSNNYFLDLITQINRFARIRDATRSRQESATNGEKAAKSLYVHVLGFWKMMADFNNSEPRLTLEGGMSETGRPAELVMHKDGKSISLQTGKPYDEHAIPTFKRTLSVETVDEGVERSMARRKKNAPPMDINQKCQFCDKVLKRPCDLTKHEKTHSRPYKCPERGCKYFELGFPTEKETERHYNDKHCKNPRLFRCHQPGCTYASKRESNCKQHMEKTHGWVYERTKNNGKNKPVKQGSAQPTPQSSGIPSPAASHPTGDFSTPTTGPTVSPSEPPIAFPETIPFSFADPPVPTQTEDFQLFSNSPTSLGGSPYHNMSDAQGFPPGANFDLNQPQVPGIGSPASGSSEFLTPPSGSTHSPYDPINPFPDSSMFSFEPYMQPKTEESLLFVSGGFGDVPSMFEQNPMDFLTDPMYNSNFMGYETVQPQLEANPNAQFGLDGWDDFMCKPDQSSM</sequence>
<dbReference type="InterPro" id="IPR051061">
    <property type="entry name" value="Zinc_finger_trans_reg"/>
</dbReference>
<comment type="subcellular location">
    <subcellularLocation>
        <location evidence="1">Nucleus</location>
    </subcellularLocation>
</comment>
<dbReference type="VEuPathDB" id="FungiDB:AO090005001502"/>
<feature type="compositionally biased region" description="Basic residues" evidence="9">
    <location>
        <begin position="147"/>
        <end position="156"/>
    </location>
</feature>
<dbReference type="PROSITE" id="PS00028">
    <property type="entry name" value="ZINC_FINGER_C2H2_1"/>
    <property type="match status" value="1"/>
</dbReference>
<evidence type="ECO:0000313" key="12">
    <source>
        <dbReference type="Proteomes" id="UP000190312"/>
    </source>
</evidence>
<gene>
    <name evidence="11" type="ORF">OAory_01001410</name>
</gene>
<feature type="region of interest" description="Disordered" evidence="9">
    <location>
        <begin position="1"/>
        <end position="39"/>
    </location>
</feature>
<proteinExistence type="predicted"/>
<feature type="region of interest" description="Disordered" evidence="9">
    <location>
        <begin position="624"/>
        <end position="653"/>
    </location>
</feature>
<evidence type="ECO:0000256" key="2">
    <source>
        <dbReference type="ARBA" id="ARBA00022723"/>
    </source>
</evidence>
<comment type="caution">
    <text evidence="11">The sequence shown here is derived from an EMBL/GenBank/DDBJ whole genome shotgun (WGS) entry which is preliminary data.</text>
</comment>
<evidence type="ECO:0000259" key="10">
    <source>
        <dbReference type="PROSITE" id="PS50157"/>
    </source>
</evidence>
<evidence type="ECO:0000256" key="8">
    <source>
        <dbReference type="PROSITE-ProRule" id="PRU00042"/>
    </source>
</evidence>
<dbReference type="OrthoDB" id="9368434at2759"/>